<dbReference type="FunFam" id="1.10.238.10:FF:000035">
    <property type="entry name" value="Calcium and integrin-binding family member 2"/>
    <property type="match status" value="1"/>
</dbReference>
<keyword evidence="3" id="KW-0106">Calcium</keyword>
<evidence type="ECO:0000256" key="2">
    <source>
        <dbReference type="ARBA" id="ARBA00022737"/>
    </source>
</evidence>
<dbReference type="SUPFAM" id="SSF47473">
    <property type="entry name" value="EF-hand"/>
    <property type="match status" value="1"/>
</dbReference>
<dbReference type="PANTHER" id="PTHR45791:SF7">
    <property type="entry name" value="CALCIUM AND INTEGRIN-BINDING FAMILY MEMBER 3"/>
    <property type="match status" value="1"/>
</dbReference>
<dbReference type="Gene3D" id="1.10.238.10">
    <property type="entry name" value="EF-hand"/>
    <property type="match status" value="2"/>
</dbReference>
<evidence type="ECO:0000256" key="4">
    <source>
        <dbReference type="ARBA" id="ARBA00022842"/>
    </source>
</evidence>
<dbReference type="PROSITE" id="PS50222">
    <property type="entry name" value="EF_HAND_2"/>
    <property type="match status" value="2"/>
</dbReference>
<dbReference type="OrthoDB" id="114727at2759"/>
<keyword evidence="4" id="KW-0460">Magnesium</keyword>
<dbReference type="STRING" id="10020.ENSDORP00000018465"/>
<dbReference type="RefSeq" id="XP_012883828.1">
    <property type="nucleotide sequence ID" value="XM_013028374.1"/>
</dbReference>
<dbReference type="PANTHER" id="PTHR45791">
    <property type="entry name" value="CALCIUM AND INTEGRIN BINDING FAMILY MEMBER 2"/>
    <property type="match status" value="1"/>
</dbReference>
<dbReference type="GeneID" id="105994737"/>
<accession>A0A1S3G4T1</accession>
<dbReference type="Proteomes" id="UP000081671">
    <property type="component" value="Unplaced"/>
</dbReference>
<dbReference type="CDD" id="cd00051">
    <property type="entry name" value="EFh"/>
    <property type="match status" value="1"/>
</dbReference>
<keyword evidence="1" id="KW-0479">Metal-binding</keyword>
<keyword evidence="7" id="KW-0401">Integrin</keyword>
<proteinExistence type="predicted"/>
<evidence type="ECO:0000313" key="7">
    <source>
        <dbReference type="RefSeq" id="XP_012883828.1"/>
    </source>
</evidence>
<dbReference type="InterPro" id="IPR011992">
    <property type="entry name" value="EF-hand-dom_pair"/>
</dbReference>
<gene>
    <name evidence="7" type="primary">Cib3</name>
</gene>
<keyword evidence="2" id="KW-0677">Repeat</keyword>
<dbReference type="FunCoup" id="A0A1S3G4T1">
    <property type="interactions" value="23"/>
</dbReference>
<organism evidence="6 7">
    <name type="scientific">Dipodomys ordii</name>
    <name type="common">Ord's kangaroo rat</name>
    <dbReference type="NCBI Taxonomy" id="10020"/>
    <lineage>
        <taxon>Eukaryota</taxon>
        <taxon>Metazoa</taxon>
        <taxon>Chordata</taxon>
        <taxon>Craniata</taxon>
        <taxon>Vertebrata</taxon>
        <taxon>Euteleostomi</taxon>
        <taxon>Mammalia</taxon>
        <taxon>Eutheria</taxon>
        <taxon>Euarchontoglires</taxon>
        <taxon>Glires</taxon>
        <taxon>Rodentia</taxon>
        <taxon>Castorimorpha</taxon>
        <taxon>Heteromyidae</taxon>
        <taxon>Dipodomyinae</taxon>
        <taxon>Dipodomys</taxon>
    </lineage>
</organism>
<dbReference type="GO" id="GO:0000287">
    <property type="term" value="F:magnesium ion binding"/>
    <property type="evidence" value="ECO:0007669"/>
    <property type="project" value="UniProtKB-ARBA"/>
</dbReference>
<feature type="domain" description="EF-hand" evidence="5">
    <location>
        <begin position="135"/>
        <end position="170"/>
    </location>
</feature>
<dbReference type="GO" id="GO:0005509">
    <property type="term" value="F:calcium ion binding"/>
    <property type="evidence" value="ECO:0007669"/>
    <property type="project" value="InterPro"/>
</dbReference>
<protein>
    <submittedName>
        <fullName evidence="7">Calcium and integrin-binding family member 3</fullName>
    </submittedName>
</protein>
<evidence type="ECO:0000256" key="3">
    <source>
        <dbReference type="ARBA" id="ARBA00022837"/>
    </source>
</evidence>
<dbReference type="InterPro" id="IPR051433">
    <property type="entry name" value="CIBP"/>
</dbReference>
<dbReference type="CTD" id="117286"/>
<dbReference type="GO" id="GO:0007229">
    <property type="term" value="P:integrin-mediated signaling pathway"/>
    <property type="evidence" value="ECO:0007669"/>
    <property type="project" value="UniProtKB-KW"/>
</dbReference>
<evidence type="ECO:0000313" key="6">
    <source>
        <dbReference type="Proteomes" id="UP000081671"/>
    </source>
</evidence>
<dbReference type="AlphaFoldDB" id="A0A1S3G4T1"/>
<keyword evidence="6" id="KW-1185">Reference proteome</keyword>
<sequence length="178" mass="20631">MASSRPATEPHLLSNRRGQKLFYRYQDLAPQLVPLDYTSGPRVKVPYELIGSMPELKDNPFRQRIAQVFSEEGDGHMTLDDFLDMFSVMSEMAPRDLKAYYAFRIYDFNDDDYICAGDLEQTVRRLTRGELSPEEVRLVCEKVLDEADGDHDGRLSLEDFQNMILRAPDFLSTFHIRI</sequence>
<dbReference type="KEGG" id="dord:105994737"/>
<evidence type="ECO:0000256" key="1">
    <source>
        <dbReference type="ARBA" id="ARBA00022723"/>
    </source>
</evidence>
<dbReference type="PROSITE" id="PS00018">
    <property type="entry name" value="EF_HAND_1"/>
    <property type="match status" value="2"/>
</dbReference>
<name>A0A1S3G4T1_DIPOR</name>
<dbReference type="InterPro" id="IPR018247">
    <property type="entry name" value="EF_Hand_1_Ca_BS"/>
</dbReference>
<dbReference type="Pfam" id="PF13499">
    <property type="entry name" value="EF-hand_7"/>
    <property type="match status" value="1"/>
</dbReference>
<reference evidence="7" key="1">
    <citation type="submission" date="2025-08" db="UniProtKB">
        <authorList>
            <consortium name="RefSeq"/>
        </authorList>
    </citation>
    <scope>IDENTIFICATION</scope>
    <source>
        <tissue evidence="7">Kidney</tissue>
    </source>
</reference>
<evidence type="ECO:0000259" key="5">
    <source>
        <dbReference type="PROSITE" id="PS50222"/>
    </source>
</evidence>
<dbReference type="GO" id="GO:0055074">
    <property type="term" value="P:calcium ion homeostasis"/>
    <property type="evidence" value="ECO:0007669"/>
    <property type="project" value="TreeGrafter"/>
</dbReference>
<dbReference type="InParanoid" id="A0A1S3G4T1"/>
<feature type="domain" description="EF-hand" evidence="5">
    <location>
        <begin position="94"/>
        <end position="129"/>
    </location>
</feature>
<dbReference type="InterPro" id="IPR002048">
    <property type="entry name" value="EF_hand_dom"/>
</dbReference>